<dbReference type="InterPro" id="IPR036217">
    <property type="entry name" value="MethylDNA_cys_MeTrfase_DNAb"/>
</dbReference>
<dbReference type="RefSeq" id="WP_090387743.1">
    <property type="nucleotide sequence ID" value="NZ_FNSC01000001.1"/>
</dbReference>
<keyword evidence="4" id="KW-0808">Transferase</keyword>
<dbReference type="AlphaFoldDB" id="A0A1H5BGH1"/>
<gene>
    <name evidence="4" type="ORF">SAMN05421553_2840</name>
</gene>
<evidence type="ECO:0000313" key="5">
    <source>
        <dbReference type="Proteomes" id="UP000242849"/>
    </source>
</evidence>
<dbReference type="EMBL" id="FNSC01000001">
    <property type="protein sequence ID" value="SED53652.1"/>
    <property type="molecule type" value="Genomic_DNA"/>
</dbReference>
<evidence type="ECO:0000256" key="2">
    <source>
        <dbReference type="SAM" id="MobiDB-lite"/>
    </source>
</evidence>
<reference evidence="5" key="1">
    <citation type="submission" date="2016-10" db="EMBL/GenBank/DDBJ databases">
        <authorList>
            <person name="Varghese N."/>
            <person name="Submissions S."/>
        </authorList>
    </citation>
    <scope>NUCLEOTIDE SEQUENCE [LARGE SCALE GENOMIC DNA]</scope>
    <source>
        <strain evidence="5">DSM 12111</strain>
    </source>
</reference>
<dbReference type="GO" id="GO:0032259">
    <property type="term" value="P:methylation"/>
    <property type="evidence" value="ECO:0007669"/>
    <property type="project" value="UniProtKB-KW"/>
</dbReference>
<evidence type="ECO:0000313" key="4">
    <source>
        <dbReference type="EMBL" id="SED53652.1"/>
    </source>
</evidence>
<sequence>MGKPDNEPKQVPKHAAPGQPTASQVERRTALYAVLAQIPAGCVVSYGQLAAYAGLGQAARWVGRTLSQLPDGSTLPWHRVIAAGGRLSLPAGSLSGAEQRSRLREEGVQIHNDRVDMPRYGWRPMEHSG</sequence>
<dbReference type="PANTHER" id="PTHR42942:SF1">
    <property type="entry name" value="ALKYLTRANSFERASE-LIKE PROTEIN 1"/>
    <property type="match status" value="1"/>
</dbReference>
<dbReference type="InterPro" id="IPR052520">
    <property type="entry name" value="ATL_DNA_repair"/>
</dbReference>
<organism evidence="4 5">
    <name type="scientific">Pseudomonas anguilliseptica</name>
    <dbReference type="NCBI Taxonomy" id="53406"/>
    <lineage>
        <taxon>Bacteria</taxon>
        <taxon>Pseudomonadati</taxon>
        <taxon>Pseudomonadota</taxon>
        <taxon>Gammaproteobacteria</taxon>
        <taxon>Pseudomonadales</taxon>
        <taxon>Pseudomonadaceae</taxon>
        <taxon>Pseudomonas</taxon>
    </lineage>
</organism>
<dbReference type="InterPro" id="IPR036388">
    <property type="entry name" value="WH-like_DNA-bd_sf"/>
</dbReference>
<protein>
    <submittedName>
        <fullName evidence="4">Methylated-DNA-protein-cysteine methyltransferase related protein</fullName>
    </submittedName>
</protein>
<dbReference type="Pfam" id="PF01035">
    <property type="entry name" value="DNA_binding_1"/>
    <property type="match status" value="1"/>
</dbReference>
<dbReference type="Gene3D" id="1.10.10.10">
    <property type="entry name" value="Winged helix-like DNA-binding domain superfamily/Winged helix DNA-binding domain"/>
    <property type="match status" value="1"/>
</dbReference>
<accession>A0A1H5BGH1</accession>
<keyword evidence="5" id="KW-1185">Reference proteome</keyword>
<dbReference type="InterPro" id="IPR014048">
    <property type="entry name" value="MethylDNA_cys_MeTrfase_DNA-bd"/>
</dbReference>
<dbReference type="SUPFAM" id="SSF46767">
    <property type="entry name" value="Methylated DNA-protein cysteine methyltransferase, C-terminal domain"/>
    <property type="match status" value="1"/>
</dbReference>
<dbReference type="GO" id="GO:0006281">
    <property type="term" value="P:DNA repair"/>
    <property type="evidence" value="ECO:0007669"/>
    <property type="project" value="InterPro"/>
</dbReference>
<feature type="domain" description="Methylated-DNA-[protein]-cysteine S-methyltransferase DNA binding" evidence="3">
    <location>
        <begin position="29"/>
        <end position="108"/>
    </location>
</feature>
<dbReference type="GO" id="GO:0008168">
    <property type="term" value="F:methyltransferase activity"/>
    <property type="evidence" value="ECO:0007669"/>
    <property type="project" value="UniProtKB-KW"/>
</dbReference>
<proteinExistence type="predicted"/>
<feature type="region of interest" description="Disordered" evidence="2">
    <location>
        <begin position="1"/>
        <end position="23"/>
    </location>
</feature>
<name>A0A1H5BGH1_PSEAG</name>
<evidence type="ECO:0000259" key="3">
    <source>
        <dbReference type="Pfam" id="PF01035"/>
    </source>
</evidence>
<dbReference type="OrthoDB" id="9132167at2"/>
<evidence type="ECO:0000256" key="1">
    <source>
        <dbReference type="ARBA" id="ARBA00022763"/>
    </source>
</evidence>
<keyword evidence="4" id="KW-0489">Methyltransferase</keyword>
<dbReference type="CDD" id="cd06445">
    <property type="entry name" value="ATase"/>
    <property type="match status" value="1"/>
</dbReference>
<dbReference type="PANTHER" id="PTHR42942">
    <property type="entry name" value="6-O-METHYLGUANINE DNA METHYLTRANSFERASE"/>
    <property type="match status" value="1"/>
</dbReference>
<dbReference type="STRING" id="53406.SAMN05421553_2840"/>
<feature type="compositionally biased region" description="Basic and acidic residues" evidence="2">
    <location>
        <begin position="1"/>
        <end position="10"/>
    </location>
</feature>
<keyword evidence="1" id="KW-0227">DNA damage</keyword>
<dbReference type="Proteomes" id="UP000242849">
    <property type="component" value="Unassembled WGS sequence"/>
</dbReference>